<name>A0A1H2PP89_9BURK</name>
<feature type="domain" description="DUF4874" evidence="3">
    <location>
        <begin position="136"/>
        <end position="251"/>
    </location>
</feature>
<evidence type="ECO:0000259" key="3">
    <source>
        <dbReference type="Pfam" id="PF16173"/>
    </source>
</evidence>
<evidence type="ECO:0000313" key="5">
    <source>
        <dbReference type="Proteomes" id="UP000243719"/>
    </source>
</evidence>
<dbReference type="RefSeq" id="WP_091907760.1">
    <property type="nucleotide sequence ID" value="NZ_FNLO01000005.1"/>
</dbReference>
<feature type="signal peptide" evidence="1">
    <location>
        <begin position="1"/>
        <end position="23"/>
    </location>
</feature>
<dbReference type="EMBL" id="FNLO01000005">
    <property type="protein sequence ID" value="SDV48562.1"/>
    <property type="molecule type" value="Genomic_DNA"/>
</dbReference>
<dbReference type="OrthoDB" id="9800974at2"/>
<dbReference type="Pfam" id="PF16173">
    <property type="entry name" value="DUF4874"/>
    <property type="match status" value="1"/>
</dbReference>
<feature type="domain" description="DUF4832" evidence="2">
    <location>
        <begin position="331"/>
        <end position="478"/>
    </location>
</feature>
<keyword evidence="1" id="KW-0732">Signal</keyword>
<keyword evidence="5" id="KW-1185">Reference proteome</keyword>
<organism evidence="4 5">
    <name type="scientific">Chitinasiproducens palmae</name>
    <dbReference type="NCBI Taxonomy" id="1770053"/>
    <lineage>
        <taxon>Bacteria</taxon>
        <taxon>Pseudomonadati</taxon>
        <taxon>Pseudomonadota</taxon>
        <taxon>Betaproteobacteria</taxon>
        <taxon>Burkholderiales</taxon>
        <taxon>Burkholderiaceae</taxon>
        <taxon>Chitinasiproducens</taxon>
    </lineage>
</organism>
<reference evidence="5" key="1">
    <citation type="submission" date="2016-09" db="EMBL/GenBank/DDBJ databases">
        <authorList>
            <person name="Varghese N."/>
            <person name="Submissions S."/>
        </authorList>
    </citation>
    <scope>NUCLEOTIDE SEQUENCE [LARGE SCALE GENOMIC DNA]</scope>
    <source>
        <strain evidence="5">JS23</strain>
    </source>
</reference>
<dbReference type="AlphaFoldDB" id="A0A1H2PP89"/>
<sequence length="518" mass="55024">MTPFSLKAAAAFVSRLVPVIVLAGVLAACGGGVDSDTHNGSTPVTPPVTPASSTDVSASATFQATADAIANAEGGLWVHVDLVNPDTALYRKLFSGTSNYNLPPIRLVHSYICLSQPGTAYASCPNDVAPTDIPINLSQAFLDQLDAGFDALRKAHLQTIVRFTYNFYNASSAEPGNDAPMETILSHMAQLAPIIKKNRDVIYSMQAGFIGRWGEWHNSTNGNDTVAAHNLFLSTFFPLYSNVVNLEVRYPRNLLDYAAFSGDSTVKAGIHDDAFVDGQSCGSYGDSGSNMLFCDGSTFGRKEGYDPNALLTLVQSASRMFTFSAVAGPPGGSTKPNDKTQSCDSVLPFFSAVETSTINAARNHAPALWTLWSDCENRIFNQVGPHIVLQTIKATLHNTTGPSLDLAFTLQNRGMSHIARSRPGFVVITDSQGVATELPLANVDLSTIAAGASATLATTTQLPTQLAPGEYAIALKFPPAIEPASQDNQLWFPLESTGVFSQDTGLNTVLKIVVPNPG</sequence>
<dbReference type="Pfam" id="PF16116">
    <property type="entry name" value="DUF4832"/>
    <property type="match status" value="1"/>
</dbReference>
<accession>A0A1H2PP89</accession>
<proteinExistence type="predicted"/>
<protein>
    <submittedName>
        <fullName evidence="4">Prepilin-type processing-associated H-X9-DG domain-containing protein</fullName>
    </submittedName>
</protein>
<gene>
    <name evidence="4" type="ORF">SAMN05216551_105192</name>
</gene>
<dbReference type="InterPro" id="IPR032379">
    <property type="entry name" value="DUF4874"/>
</dbReference>
<evidence type="ECO:0000256" key="1">
    <source>
        <dbReference type="SAM" id="SignalP"/>
    </source>
</evidence>
<evidence type="ECO:0000313" key="4">
    <source>
        <dbReference type="EMBL" id="SDV48562.1"/>
    </source>
</evidence>
<evidence type="ECO:0000259" key="2">
    <source>
        <dbReference type="Pfam" id="PF16116"/>
    </source>
</evidence>
<dbReference type="PROSITE" id="PS51257">
    <property type="entry name" value="PROKAR_LIPOPROTEIN"/>
    <property type="match status" value="1"/>
</dbReference>
<dbReference type="InterPro" id="IPR032267">
    <property type="entry name" value="DUF4832"/>
</dbReference>
<dbReference type="Proteomes" id="UP000243719">
    <property type="component" value="Unassembled WGS sequence"/>
</dbReference>
<feature type="chain" id="PRO_5017187066" evidence="1">
    <location>
        <begin position="24"/>
        <end position="518"/>
    </location>
</feature>